<evidence type="ECO:0008006" key="4">
    <source>
        <dbReference type="Google" id="ProtNLM"/>
    </source>
</evidence>
<protein>
    <recommendedName>
        <fullName evidence="4">DUF3039 domain-containing protein</fullName>
    </recommendedName>
</protein>
<evidence type="ECO:0000313" key="2">
    <source>
        <dbReference type="EMBL" id="GGD30561.1"/>
    </source>
</evidence>
<keyword evidence="3" id="KW-1185">Reference proteome</keyword>
<organism evidence="2 3">
    <name type="scientific">Nocardioides daphniae</name>
    <dbReference type="NCBI Taxonomy" id="402297"/>
    <lineage>
        <taxon>Bacteria</taxon>
        <taxon>Bacillati</taxon>
        <taxon>Actinomycetota</taxon>
        <taxon>Actinomycetes</taxon>
        <taxon>Propionibacteriales</taxon>
        <taxon>Nocardioidaceae</taxon>
        <taxon>Nocardioides</taxon>
    </lineage>
</organism>
<feature type="region of interest" description="Disordered" evidence="1">
    <location>
        <begin position="1"/>
        <end position="45"/>
    </location>
</feature>
<comment type="caution">
    <text evidence="2">The sequence shown here is derived from an EMBL/GenBank/DDBJ whole genome shotgun (WGS) entry which is preliminary data.</text>
</comment>
<gene>
    <name evidence="2" type="ORF">GCM10007231_32510</name>
</gene>
<reference evidence="3" key="1">
    <citation type="journal article" date="2019" name="Int. J. Syst. Evol. Microbiol.">
        <title>The Global Catalogue of Microorganisms (GCM) 10K type strain sequencing project: providing services to taxonomists for standard genome sequencing and annotation.</title>
        <authorList>
            <consortium name="The Broad Institute Genomics Platform"/>
            <consortium name="The Broad Institute Genome Sequencing Center for Infectious Disease"/>
            <person name="Wu L."/>
            <person name="Ma J."/>
        </authorList>
    </citation>
    <scope>NUCLEOTIDE SEQUENCE [LARGE SCALE GENOMIC DNA]</scope>
    <source>
        <strain evidence="3">CCM 7403</strain>
    </source>
</reference>
<proteinExistence type="predicted"/>
<evidence type="ECO:0000313" key="3">
    <source>
        <dbReference type="Proteomes" id="UP000630594"/>
    </source>
</evidence>
<feature type="compositionally biased region" description="Polar residues" evidence="1">
    <location>
        <begin position="27"/>
        <end position="38"/>
    </location>
</feature>
<dbReference type="Proteomes" id="UP000630594">
    <property type="component" value="Unassembled WGS sequence"/>
</dbReference>
<name>A0ABQ1QK38_9ACTN</name>
<accession>A0ABQ1QK38</accession>
<dbReference type="EMBL" id="BMCK01000006">
    <property type="protein sequence ID" value="GGD30561.1"/>
    <property type="molecule type" value="Genomic_DNA"/>
</dbReference>
<dbReference type="Pfam" id="PF11238">
    <property type="entry name" value="DUF3039"/>
    <property type="match status" value="1"/>
</dbReference>
<evidence type="ECO:0000256" key="1">
    <source>
        <dbReference type="SAM" id="MobiDB-lite"/>
    </source>
</evidence>
<dbReference type="InterPro" id="IPR021400">
    <property type="entry name" value="DUF3039"/>
</dbReference>
<sequence length="338" mass="37508">MTHNHGVNSDGRPTLRCLKDDLPNDWESASDNAAAQQSRVDKPLPELGHPIIRKAAADFPAERAVVQPARESISGLSDPVWWKVKIGGRWRGAVWEDPETGQGWLCAAGYRREREASDFYKGFMAAVAAKGPDIFLPTDEDRALLKRELQTHTLDEWSLSLQELVRSAALTHWESFGEAQIDVMHPIATEKEIALVTVTVDRETIDDEVLLEILISIECVDYAHLPLVQWAELVALSAVDRREQRWRSLPIAGVPTHSQVLEGMDVDAVAYSMSQEAIPGLFELGDTAHFAHTGRLVESIIEGEGVKSLCGAFFVPRQDHQDLPKCPHCTAIHNAMSD</sequence>